<evidence type="ECO:0000259" key="1">
    <source>
        <dbReference type="Pfam" id="PF13460"/>
    </source>
</evidence>
<keyword evidence="3" id="KW-1185">Reference proteome</keyword>
<evidence type="ECO:0000313" key="3">
    <source>
        <dbReference type="Proteomes" id="UP000572212"/>
    </source>
</evidence>
<dbReference type="InterPro" id="IPR036291">
    <property type="entry name" value="NAD(P)-bd_dom_sf"/>
</dbReference>
<name>A0A841RR57_9BACI</name>
<sequence length="220" mass="24708">MKRVLVLGATGRTGNAIIRQIGNDEKIEVIAGIRGNIDVARLPKIDRPIKEAVVDIDSISSLSDAASSSDIIINAIRLRGNIPPNALMELDMRIRNAISNEKYRHIITVGGAGSLQVSNGRRYWEDKQFPKTTLPRGIAHANLRQHLERNMQEDSWTYLIPPPKYLPTGLRTGKYERWEPSINESHFLTKSISYEDFAVAVSSAIREEWEGTHLIGNREV</sequence>
<dbReference type="PANTHER" id="PTHR43355:SF2">
    <property type="entry name" value="FLAVIN REDUCTASE (NADPH)"/>
    <property type="match status" value="1"/>
</dbReference>
<dbReference type="AlphaFoldDB" id="A0A841RR57"/>
<dbReference type="InterPro" id="IPR051606">
    <property type="entry name" value="Polyketide_Oxido-like"/>
</dbReference>
<organism evidence="2 3">
    <name type="scientific">Gracilibacillus halotolerans</name>
    <dbReference type="NCBI Taxonomy" id="74386"/>
    <lineage>
        <taxon>Bacteria</taxon>
        <taxon>Bacillati</taxon>
        <taxon>Bacillota</taxon>
        <taxon>Bacilli</taxon>
        <taxon>Bacillales</taxon>
        <taxon>Bacillaceae</taxon>
        <taxon>Gracilibacillus</taxon>
    </lineage>
</organism>
<dbReference type="SUPFAM" id="SSF51735">
    <property type="entry name" value="NAD(P)-binding Rossmann-fold domains"/>
    <property type="match status" value="1"/>
</dbReference>
<protein>
    <recommendedName>
        <fullName evidence="1">NAD(P)-binding domain-containing protein</fullName>
    </recommendedName>
</protein>
<dbReference type="Proteomes" id="UP000572212">
    <property type="component" value="Unassembled WGS sequence"/>
</dbReference>
<dbReference type="InterPro" id="IPR016040">
    <property type="entry name" value="NAD(P)-bd_dom"/>
</dbReference>
<comment type="caution">
    <text evidence="2">The sequence shown here is derived from an EMBL/GenBank/DDBJ whole genome shotgun (WGS) entry which is preliminary data.</text>
</comment>
<dbReference type="EMBL" id="JACHON010000030">
    <property type="protein sequence ID" value="MBB6514307.1"/>
    <property type="molecule type" value="Genomic_DNA"/>
</dbReference>
<dbReference type="Gene3D" id="3.40.50.720">
    <property type="entry name" value="NAD(P)-binding Rossmann-like Domain"/>
    <property type="match status" value="1"/>
</dbReference>
<dbReference type="Pfam" id="PF13460">
    <property type="entry name" value="NAD_binding_10"/>
    <property type="match status" value="1"/>
</dbReference>
<gene>
    <name evidence="2" type="ORF">GGQ92_003130</name>
</gene>
<evidence type="ECO:0000313" key="2">
    <source>
        <dbReference type="EMBL" id="MBB6514307.1"/>
    </source>
</evidence>
<proteinExistence type="predicted"/>
<accession>A0A841RR57</accession>
<reference evidence="2 3" key="1">
    <citation type="submission" date="2020-08" db="EMBL/GenBank/DDBJ databases">
        <title>Genomic Encyclopedia of Type Strains, Phase IV (KMG-IV): sequencing the most valuable type-strain genomes for metagenomic binning, comparative biology and taxonomic classification.</title>
        <authorList>
            <person name="Goeker M."/>
        </authorList>
    </citation>
    <scope>NUCLEOTIDE SEQUENCE [LARGE SCALE GENOMIC DNA]</scope>
    <source>
        <strain evidence="2 3">DSM 11805</strain>
    </source>
</reference>
<dbReference type="GO" id="GO:0016646">
    <property type="term" value="F:oxidoreductase activity, acting on the CH-NH group of donors, NAD or NADP as acceptor"/>
    <property type="evidence" value="ECO:0007669"/>
    <property type="project" value="TreeGrafter"/>
</dbReference>
<dbReference type="RefSeq" id="WP_184251103.1">
    <property type="nucleotide sequence ID" value="NZ_BAAACU010000025.1"/>
</dbReference>
<feature type="domain" description="NAD(P)-binding" evidence="1">
    <location>
        <begin position="8"/>
        <end position="206"/>
    </location>
</feature>
<dbReference type="PANTHER" id="PTHR43355">
    <property type="entry name" value="FLAVIN REDUCTASE (NADPH)"/>
    <property type="match status" value="1"/>
</dbReference>